<keyword evidence="2" id="KW-1185">Reference proteome</keyword>
<evidence type="ECO:0000313" key="1">
    <source>
        <dbReference type="EMBL" id="KAK1275185.1"/>
    </source>
</evidence>
<protein>
    <submittedName>
        <fullName evidence="1">Uncharacterized protein</fullName>
    </submittedName>
</protein>
<organism evidence="1 2">
    <name type="scientific">Acorus gramineus</name>
    <name type="common">Dwarf sweet flag</name>
    <dbReference type="NCBI Taxonomy" id="55184"/>
    <lineage>
        <taxon>Eukaryota</taxon>
        <taxon>Viridiplantae</taxon>
        <taxon>Streptophyta</taxon>
        <taxon>Embryophyta</taxon>
        <taxon>Tracheophyta</taxon>
        <taxon>Spermatophyta</taxon>
        <taxon>Magnoliopsida</taxon>
        <taxon>Liliopsida</taxon>
        <taxon>Acoraceae</taxon>
        <taxon>Acorus</taxon>
    </lineage>
</organism>
<gene>
    <name evidence="1" type="ORF">QJS04_geneDACA003949</name>
</gene>
<name>A0AAV9BFK9_ACOGR</name>
<dbReference type="Proteomes" id="UP001179952">
    <property type="component" value="Unassembled WGS sequence"/>
</dbReference>
<dbReference type="EMBL" id="JAUJYN010000003">
    <property type="protein sequence ID" value="KAK1275185.1"/>
    <property type="molecule type" value="Genomic_DNA"/>
</dbReference>
<dbReference type="AlphaFoldDB" id="A0AAV9BFK9"/>
<evidence type="ECO:0000313" key="2">
    <source>
        <dbReference type="Proteomes" id="UP001179952"/>
    </source>
</evidence>
<reference evidence="1" key="1">
    <citation type="journal article" date="2023" name="Nat. Commun.">
        <title>Diploid and tetraploid genomes of Acorus and the evolution of monocots.</title>
        <authorList>
            <person name="Ma L."/>
            <person name="Liu K.W."/>
            <person name="Li Z."/>
            <person name="Hsiao Y.Y."/>
            <person name="Qi Y."/>
            <person name="Fu T."/>
            <person name="Tang G.D."/>
            <person name="Zhang D."/>
            <person name="Sun W.H."/>
            <person name="Liu D.K."/>
            <person name="Li Y."/>
            <person name="Chen G.Z."/>
            <person name="Liu X.D."/>
            <person name="Liao X.Y."/>
            <person name="Jiang Y.T."/>
            <person name="Yu X."/>
            <person name="Hao Y."/>
            <person name="Huang J."/>
            <person name="Zhao X.W."/>
            <person name="Ke S."/>
            <person name="Chen Y.Y."/>
            <person name="Wu W.L."/>
            <person name="Hsu J.L."/>
            <person name="Lin Y.F."/>
            <person name="Huang M.D."/>
            <person name="Li C.Y."/>
            <person name="Huang L."/>
            <person name="Wang Z.W."/>
            <person name="Zhao X."/>
            <person name="Zhong W.Y."/>
            <person name="Peng D.H."/>
            <person name="Ahmad S."/>
            <person name="Lan S."/>
            <person name="Zhang J.S."/>
            <person name="Tsai W.C."/>
            <person name="Van de Peer Y."/>
            <person name="Liu Z.J."/>
        </authorList>
    </citation>
    <scope>NUCLEOTIDE SEQUENCE</scope>
    <source>
        <strain evidence="1">SCP</strain>
    </source>
</reference>
<proteinExistence type="predicted"/>
<reference evidence="1" key="2">
    <citation type="submission" date="2023-06" db="EMBL/GenBank/DDBJ databases">
        <authorList>
            <person name="Ma L."/>
            <person name="Liu K.-W."/>
            <person name="Li Z."/>
            <person name="Hsiao Y.-Y."/>
            <person name="Qi Y."/>
            <person name="Fu T."/>
            <person name="Tang G."/>
            <person name="Zhang D."/>
            <person name="Sun W.-H."/>
            <person name="Liu D.-K."/>
            <person name="Li Y."/>
            <person name="Chen G.-Z."/>
            <person name="Liu X.-D."/>
            <person name="Liao X.-Y."/>
            <person name="Jiang Y.-T."/>
            <person name="Yu X."/>
            <person name="Hao Y."/>
            <person name="Huang J."/>
            <person name="Zhao X.-W."/>
            <person name="Ke S."/>
            <person name="Chen Y.-Y."/>
            <person name="Wu W.-L."/>
            <person name="Hsu J.-L."/>
            <person name="Lin Y.-F."/>
            <person name="Huang M.-D."/>
            <person name="Li C.-Y."/>
            <person name="Huang L."/>
            <person name="Wang Z.-W."/>
            <person name="Zhao X."/>
            <person name="Zhong W.-Y."/>
            <person name="Peng D.-H."/>
            <person name="Ahmad S."/>
            <person name="Lan S."/>
            <person name="Zhang J.-S."/>
            <person name="Tsai W.-C."/>
            <person name="Van De Peer Y."/>
            <person name="Liu Z.-J."/>
        </authorList>
    </citation>
    <scope>NUCLEOTIDE SEQUENCE</scope>
    <source>
        <strain evidence="1">SCP</strain>
        <tissue evidence="1">Leaves</tissue>
    </source>
</reference>
<sequence>MASSSTSINTLGSEKEVLGETQNGYVSIEKVSQLNASMQLQKPKLKLSMRKKELSSGENLKPMCHPGFLDNPPLGKEALEWEQDDDTMGHISPWRKFPWEVEKGGFDGVAVWVVLKSEAMSVTYMMLLDSLPDKDTCVRNN</sequence>
<comment type="caution">
    <text evidence="1">The sequence shown here is derived from an EMBL/GenBank/DDBJ whole genome shotgun (WGS) entry which is preliminary data.</text>
</comment>
<accession>A0AAV9BFK9</accession>